<organism evidence="1 2">
    <name type="scientific">Pleurodeles waltl</name>
    <name type="common">Iberian ribbed newt</name>
    <dbReference type="NCBI Taxonomy" id="8319"/>
    <lineage>
        <taxon>Eukaryota</taxon>
        <taxon>Metazoa</taxon>
        <taxon>Chordata</taxon>
        <taxon>Craniata</taxon>
        <taxon>Vertebrata</taxon>
        <taxon>Euteleostomi</taxon>
        <taxon>Amphibia</taxon>
        <taxon>Batrachia</taxon>
        <taxon>Caudata</taxon>
        <taxon>Salamandroidea</taxon>
        <taxon>Salamandridae</taxon>
        <taxon>Pleurodelinae</taxon>
        <taxon>Pleurodeles</taxon>
    </lineage>
</organism>
<evidence type="ECO:0000313" key="1">
    <source>
        <dbReference type="EMBL" id="KAJ1199690.1"/>
    </source>
</evidence>
<proteinExistence type="predicted"/>
<evidence type="ECO:0008006" key="3">
    <source>
        <dbReference type="Google" id="ProtNLM"/>
    </source>
</evidence>
<name>A0AAV7VGC2_PLEWA</name>
<sequence length="137" mass="14651">MGCEGGGREELQPPYFLHVRPSASGPVLLLLAALSRSGSVANPFCGRSSGRMGRLLQAAARRVSVGLKQLGVRRCYGRYAPLLNPVASPVRVSCGSGRLLRRLPEADVTPATAEIQPRARSSILRWPFSSAAKPRSN</sequence>
<dbReference type="AlphaFoldDB" id="A0AAV7VGC2"/>
<dbReference type="EMBL" id="JANPWB010000003">
    <property type="protein sequence ID" value="KAJ1199690.1"/>
    <property type="molecule type" value="Genomic_DNA"/>
</dbReference>
<reference evidence="1" key="1">
    <citation type="journal article" date="2022" name="bioRxiv">
        <title>Sequencing and chromosome-scale assembly of the giantPleurodeles waltlgenome.</title>
        <authorList>
            <person name="Brown T."/>
            <person name="Elewa A."/>
            <person name="Iarovenko S."/>
            <person name="Subramanian E."/>
            <person name="Araus A.J."/>
            <person name="Petzold A."/>
            <person name="Susuki M."/>
            <person name="Suzuki K.-i.T."/>
            <person name="Hayashi T."/>
            <person name="Toyoda A."/>
            <person name="Oliveira C."/>
            <person name="Osipova E."/>
            <person name="Leigh N.D."/>
            <person name="Simon A."/>
            <person name="Yun M.H."/>
        </authorList>
    </citation>
    <scope>NUCLEOTIDE SEQUENCE</scope>
    <source>
        <strain evidence="1">20211129_DDA</strain>
        <tissue evidence="1">Liver</tissue>
    </source>
</reference>
<protein>
    <recommendedName>
        <fullName evidence="3">Secreted protein</fullName>
    </recommendedName>
</protein>
<keyword evidence="2" id="KW-1185">Reference proteome</keyword>
<dbReference type="Proteomes" id="UP001066276">
    <property type="component" value="Chromosome 2_1"/>
</dbReference>
<evidence type="ECO:0000313" key="2">
    <source>
        <dbReference type="Proteomes" id="UP001066276"/>
    </source>
</evidence>
<accession>A0AAV7VGC2</accession>
<comment type="caution">
    <text evidence="1">The sequence shown here is derived from an EMBL/GenBank/DDBJ whole genome shotgun (WGS) entry which is preliminary data.</text>
</comment>
<gene>
    <name evidence="1" type="ORF">NDU88_003523</name>
</gene>